<dbReference type="Gene3D" id="1.10.287.70">
    <property type="match status" value="1"/>
</dbReference>
<dbReference type="Pfam" id="PF07885">
    <property type="entry name" value="Ion_trans_2"/>
    <property type="match status" value="2"/>
</dbReference>
<gene>
    <name evidence="15" type="ORF">PEVE_00015977</name>
</gene>
<evidence type="ECO:0000256" key="3">
    <source>
        <dbReference type="ARBA" id="ARBA00022448"/>
    </source>
</evidence>
<evidence type="ECO:0000256" key="2">
    <source>
        <dbReference type="ARBA" id="ARBA00006666"/>
    </source>
</evidence>
<feature type="transmembrane region" description="Helical" evidence="13">
    <location>
        <begin position="9"/>
        <end position="29"/>
    </location>
</feature>
<keyword evidence="6" id="KW-0631">Potassium channel</keyword>
<dbReference type="Proteomes" id="UP001159427">
    <property type="component" value="Unassembled WGS sequence"/>
</dbReference>
<evidence type="ECO:0000313" key="15">
    <source>
        <dbReference type="EMBL" id="CAH3185196.1"/>
    </source>
</evidence>
<feature type="transmembrane region" description="Helical" evidence="13">
    <location>
        <begin position="116"/>
        <end position="137"/>
    </location>
</feature>
<evidence type="ECO:0000256" key="7">
    <source>
        <dbReference type="ARBA" id="ARBA00022958"/>
    </source>
</evidence>
<evidence type="ECO:0000256" key="6">
    <source>
        <dbReference type="ARBA" id="ARBA00022826"/>
    </source>
</evidence>
<keyword evidence="8 13" id="KW-1133">Transmembrane helix</keyword>
<keyword evidence="4" id="KW-0633">Potassium transport</keyword>
<evidence type="ECO:0000256" key="10">
    <source>
        <dbReference type="ARBA" id="ARBA00023136"/>
    </source>
</evidence>
<feature type="transmembrane region" description="Helical" evidence="13">
    <location>
        <begin position="171"/>
        <end position="191"/>
    </location>
</feature>
<dbReference type="PANTHER" id="PTHR11003:SF345">
    <property type="entry name" value="TWIK FAMILY OF POTASSIUM CHANNELS PROTEIN 18"/>
    <property type="match status" value="1"/>
</dbReference>
<dbReference type="PRINTS" id="PR01333">
    <property type="entry name" value="2POREKCHANEL"/>
</dbReference>
<comment type="caution">
    <text evidence="15">The sequence shown here is derived from an EMBL/GenBank/DDBJ whole genome shotgun (WGS) entry which is preliminary data.</text>
</comment>
<proteinExistence type="inferred from homology"/>
<keyword evidence="3 12" id="KW-0813">Transport</keyword>
<dbReference type="SUPFAM" id="SSF81324">
    <property type="entry name" value="Voltage-gated potassium channels"/>
    <property type="match status" value="2"/>
</dbReference>
<evidence type="ECO:0000256" key="5">
    <source>
        <dbReference type="ARBA" id="ARBA00022692"/>
    </source>
</evidence>
<dbReference type="InterPro" id="IPR013099">
    <property type="entry name" value="K_chnl_dom"/>
</dbReference>
<evidence type="ECO:0000256" key="11">
    <source>
        <dbReference type="ARBA" id="ARBA00023303"/>
    </source>
</evidence>
<dbReference type="InterPro" id="IPR003280">
    <property type="entry name" value="2pore_dom_K_chnl"/>
</dbReference>
<evidence type="ECO:0000256" key="4">
    <source>
        <dbReference type="ARBA" id="ARBA00022538"/>
    </source>
</evidence>
<evidence type="ECO:0000256" key="9">
    <source>
        <dbReference type="ARBA" id="ARBA00023065"/>
    </source>
</evidence>
<name>A0ABN8S3C5_9CNID</name>
<sequence length="273" mass="30440">MKATVRDIIILNVLVATFLFVGAGIFHVLESPNQYGQDHQFYEQINQATLDSLHKNLSVNMLKDEFDNLVKNVYKLKVTCPSRASSSYNWTYSGSLYFSANVITTIGYGHMTPSTFAGRMFCIFYALVGIPLCMSTLKVMGDKINELLGSFFIMISTKRQLRDGKQTKIKVMLTLTGLVLVFLFLGGTLYLSEDWSYFDGVYYCFIALSTIGFGDMVPTKGKAPSSAVQTLEYIIRGLYLVIGLVLVSSLVSSVVSAVKVLDGWDCCRRTRCE</sequence>
<evidence type="ECO:0000313" key="16">
    <source>
        <dbReference type="Proteomes" id="UP001159427"/>
    </source>
</evidence>
<evidence type="ECO:0000259" key="14">
    <source>
        <dbReference type="Pfam" id="PF07885"/>
    </source>
</evidence>
<evidence type="ECO:0000256" key="8">
    <source>
        <dbReference type="ARBA" id="ARBA00022989"/>
    </source>
</evidence>
<keyword evidence="5 12" id="KW-0812">Transmembrane</keyword>
<feature type="domain" description="Potassium channel" evidence="14">
    <location>
        <begin position="179"/>
        <end position="258"/>
    </location>
</feature>
<feature type="transmembrane region" description="Helical" evidence="13">
    <location>
        <begin position="238"/>
        <end position="261"/>
    </location>
</feature>
<dbReference type="InterPro" id="IPR003092">
    <property type="entry name" value="2pore_dom_K_chnl_TASK"/>
</dbReference>
<protein>
    <recommendedName>
        <fullName evidence="14">Potassium channel domain-containing protein</fullName>
    </recommendedName>
</protein>
<comment type="similarity">
    <text evidence="2 12">Belongs to the two pore domain potassium channel (TC 1.A.1.8) family.</text>
</comment>
<keyword evidence="16" id="KW-1185">Reference proteome</keyword>
<accession>A0ABN8S3C5</accession>
<keyword evidence="11 12" id="KW-0407">Ion channel</keyword>
<feature type="domain" description="Potassium channel" evidence="14">
    <location>
        <begin position="87"/>
        <end position="144"/>
    </location>
</feature>
<dbReference type="PANTHER" id="PTHR11003">
    <property type="entry name" value="POTASSIUM CHANNEL, SUBFAMILY K"/>
    <property type="match status" value="1"/>
</dbReference>
<keyword evidence="10 13" id="KW-0472">Membrane</keyword>
<evidence type="ECO:0000256" key="12">
    <source>
        <dbReference type="RuleBase" id="RU003857"/>
    </source>
</evidence>
<evidence type="ECO:0000256" key="1">
    <source>
        <dbReference type="ARBA" id="ARBA00004141"/>
    </source>
</evidence>
<evidence type="ECO:0000256" key="13">
    <source>
        <dbReference type="SAM" id="Phobius"/>
    </source>
</evidence>
<keyword evidence="7" id="KW-0630">Potassium</keyword>
<keyword evidence="9 12" id="KW-0406">Ion transport</keyword>
<organism evidence="15 16">
    <name type="scientific">Porites evermanni</name>
    <dbReference type="NCBI Taxonomy" id="104178"/>
    <lineage>
        <taxon>Eukaryota</taxon>
        <taxon>Metazoa</taxon>
        <taxon>Cnidaria</taxon>
        <taxon>Anthozoa</taxon>
        <taxon>Hexacorallia</taxon>
        <taxon>Scleractinia</taxon>
        <taxon>Fungiina</taxon>
        <taxon>Poritidae</taxon>
        <taxon>Porites</taxon>
    </lineage>
</organism>
<reference evidence="15 16" key="1">
    <citation type="submission" date="2022-05" db="EMBL/GenBank/DDBJ databases">
        <authorList>
            <consortium name="Genoscope - CEA"/>
            <person name="William W."/>
        </authorList>
    </citation>
    <scope>NUCLEOTIDE SEQUENCE [LARGE SCALE GENOMIC DNA]</scope>
</reference>
<dbReference type="EMBL" id="CALNXI010002241">
    <property type="protein sequence ID" value="CAH3185196.1"/>
    <property type="molecule type" value="Genomic_DNA"/>
</dbReference>
<dbReference type="PRINTS" id="PR01095">
    <property type="entry name" value="TASKCHANNEL"/>
</dbReference>
<comment type="subcellular location">
    <subcellularLocation>
        <location evidence="1">Membrane</location>
        <topology evidence="1">Multi-pass membrane protein</topology>
    </subcellularLocation>
</comment>